<comment type="caution">
    <text evidence="2">The sequence shown here is derived from an EMBL/GenBank/DDBJ whole genome shotgun (WGS) entry which is preliminary data.</text>
</comment>
<organism evidence="2 3">
    <name type="scientific">Neorhizobium phenanthreniclasticum</name>
    <dbReference type="NCBI Taxonomy" id="3157917"/>
    <lineage>
        <taxon>Bacteria</taxon>
        <taxon>Pseudomonadati</taxon>
        <taxon>Pseudomonadota</taxon>
        <taxon>Alphaproteobacteria</taxon>
        <taxon>Hyphomicrobiales</taxon>
        <taxon>Rhizobiaceae</taxon>
        <taxon>Rhizobium/Agrobacterium group</taxon>
        <taxon>Neorhizobium</taxon>
    </lineage>
</organism>
<accession>A0ABV0M884</accession>
<keyword evidence="3" id="KW-1185">Reference proteome</keyword>
<dbReference type="NCBIfam" id="TIGR00738">
    <property type="entry name" value="rrf2_super"/>
    <property type="match status" value="1"/>
</dbReference>
<protein>
    <submittedName>
        <fullName evidence="2">Rrf2 family transcriptional regulator</fullName>
    </submittedName>
</protein>
<dbReference type="PROSITE" id="PS51197">
    <property type="entry name" value="HTH_RRF2_2"/>
    <property type="match status" value="1"/>
</dbReference>
<dbReference type="PANTHER" id="PTHR33221:SF4">
    <property type="entry name" value="HTH-TYPE TRANSCRIPTIONAL REPRESSOR NSRR"/>
    <property type="match status" value="1"/>
</dbReference>
<proteinExistence type="predicted"/>
<gene>
    <name evidence="2" type="ORF">ABK249_23600</name>
</gene>
<evidence type="ECO:0000313" key="2">
    <source>
        <dbReference type="EMBL" id="MEQ1407913.1"/>
    </source>
</evidence>
<dbReference type="InterPro" id="IPR036388">
    <property type="entry name" value="WH-like_DNA-bd_sf"/>
</dbReference>
<dbReference type="SUPFAM" id="SSF46785">
    <property type="entry name" value="Winged helix' DNA-binding domain"/>
    <property type="match status" value="1"/>
</dbReference>
<dbReference type="InterPro" id="IPR036390">
    <property type="entry name" value="WH_DNA-bd_sf"/>
</dbReference>
<name>A0ABV0M884_9HYPH</name>
<reference evidence="2 3" key="1">
    <citation type="submission" date="2024-05" db="EMBL/GenBank/DDBJ databases">
        <title>Neorhizobium sp. Rsf11, a plant growth promoting and heavy metal resistant PAH-degrader.</title>
        <authorList>
            <person name="Golubev S.N."/>
            <person name="Muratova A.Y."/>
            <person name="Markelova M.I."/>
        </authorList>
    </citation>
    <scope>NUCLEOTIDE SEQUENCE [LARGE SCALE GENOMIC DNA]</scope>
    <source>
        <strain evidence="2 3">Rsf11</strain>
    </source>
</reference>
<dbReference type="Proteomes" id="UP001496627">
    <property type="component" value="Unassembled WGS sequence"/>
</dbReference>
<dbReference type="InterPro" id="IPR000944">
    <property type="entry name" value="Tscrpt_reg_Rrf2"/>
</dbReference>
<dbReference type="Gene3D" id="1.10.10.10">
    <property type="entry name" value="Winged helix-like DNA-binding domain superfamily/Winged helix DNA-binding domain"/>
    <property type="match status" value="1"/>
</dbReference>
<dbReference type="RefSeq" id="WP_037153749.1">
    <property type="nucleotide sequence ID" value="NZ_JBEAAL010000021.1"/>
</dbReference>
<dbReference type="PANTHER" id="PTHR33221">
    <property type="entry name" value="WINGED HELIX-TURN-HELIX TRANSCRIPTIONAL REGULATOR, RRF2 FAMILY"/>
    <property type="match status" value="1"/>
</dbReference>
<keyword evidence="1" id="KW-0238">DNA-binding</keyword>
<evidence type="ECO:0000256" key="1">
    <source>
        <dbReference type="ARBA" id="ARBA00023125"/>
    </source>
</evidence>
<sequence length="142" mass="15804">MQLTVFSDYGMRLMMMAAAHQDRLITIEEAARVYGISRAHLMKVAQLLVKKGFLKAVRGRTGGLMLGQPPEAIRIGDIVRATEPDFAVVECFKPDNRCRITRSCRLQGILGEAVMAFIDVLDRHTLQDLMLNPEDFGTPNAA</sequence>
<evidence type="ECO:0000313" key="3">
    <source>
        <dbReference type="Proteomes" id="UP001496627"/>
    </source>
</evidence>
<dbReference type="EMBL" id="JBEAAL010000021">
    <property type="protein sequence ID" value="MEQ1407913.1"/>
    <property type="molecule type" value="Genomic_DNA"/>
</dbReference>
<dbReference type="Pfam" id="PF02082">
    <property type="entry name" value="Rrf2"/>
    <property type="match status" value="1"/>
</dbReference>